<reference evidence="2 3" key="1">
    <citation type="journal article" date="2015" name="Nature">
        <title>rRNA introns, odd ribosomes, and small enigmatic genomes across a large radiation of phyla.</title>
        <authorList>
            <person name="Brown C.T."/>
            <person name="Hug L.A."/>
            <person name="Thomas B.C."/>
            <person name="Sharon I."/>
            <person name="Castelle C.J."/>
            <person name="Singh A."/>
            <person name="Wilkins M.J."/>
            <person name="Williams K.H."/>
            <person name="Banfield J.F."/>
        </authorList>
    </citation>
    <scope>NUCLEOTIDE SEQUENCE [LARGE SCALE GENOMIC DNA]</scope>
</reference>
<feature type="signal peptide" evidence="1">
    <location>
        <begin position="1"/>
        <end position="23"/>
    </location>
</feature>
<feature type="chain" id="PRO_5002534032" evidence="1">
    <location>
        <begin position="24"/>
        <end position="224"/>
    </location>
</feature>
<name>A0A0G0Q962_9BACT</name>
<proteinExistence type="predicted"/>
<dbReference type="AlphaFoldDB" id="A0A0G0Q962"/>
<accession>A0A0G0Q962</accession>
<dbReference type="Proteomes" id="UP000034137">
    <property type="component" value="Unassembled WGS sequence"/>
</dbReference>
<evidence type="ECO:0000313" key="2">
    <source>
        <dbReference type="EMBL" id="KKR33871.1"/>
    </source>
</evidence>
<dbReference type="EMBL" id="LBXO01000002">
    <property type="protein sequence ID" value="KKR33871.1"/>
    <property type="molecule type" value="Genomic_DNA"/>
</dbReference>
<evidence type="ECO:0000313" key="3">
    <source>
        <dbReference type="Proteomes" id="UP000034137"/>
    </source>
</evidence>
<evidence type="ECO:0000256" key="1">
    <source>
        <dbReference type="SAM" id="SignalP"/>
    </source>
</evidence>
<protein>
    <submittedName>
        <fullName evidence="2">Uncharacterized protein</fullName>
    </submittedName>
</protein>
<organism evidence="2 3">
    <name type="scientific">Candidatus Falkowbacteria bacterium GW2011_GWF2_39_8</name>
    <dbReference type="NCBI Taxonomy" id="1618642"/>
    <lineage>
        <taxon>Bacteria</taxon>
        <taxon>Candidatus Falkowiibacteriota</taxon>
    </lineage>
</organism>
<gene>
    <name evidence="2" type="ORF">UT64_C0002G0010</name>
</gene>
<comment type="caution">
    <text evidence="2">The sequence shown here is derived from an EMBL/GenBank/DDBJ whole genome shotgun (WGS) entry which is preliminary data.</text>
</comment>
<keyword evidence="1" id="KW-0732">Signal</keyword>
<sequence length="224" mass="25338">MRYFLVFILMSVCSVVIPLSSNAAEITLAETFSTDYITKSGSQIGTGPVSQTLFKAGHAGWYGCVWNNYDFQMGKTTETDLSIGKIFQTENHYGKFFFDLSYQYWLEEKAFEHVLEVAIKHQGTVNTSVVWTKLITDGPDFDRNRFYLELSKPLVVNSFLITPSVSTAYLDNFFGSRGLAHVTVRLKGEYQINKNLSVFLQVNGQKGIIKKDLLYGGTGLKWIF</sequence>